<feature type="domain" description="DExH14 plug" evidence="2">
    <location>
        <begin position="44"/>
        <end position="141"/>
    </location>
</feature>
<sequence>MLIQLPRLSNSLRDHFDIDQAYLKRKQILQNLITQRPVNTLEDSKLARKIVYQWEEASSEVRQVYKQFVGAIVELIDGEVSSEEFREVAKTVYDLFRSRKNENKKIAEKKAELQKLVGYAVSETSVQKVASLAQKLSALQPRDQDKEMDVNSDDLCEFGADIVFNDPGRFLVDMNLENWIDVEEEREDSTTSTSIHEDPYQYSEPMVSQFGTDKGRGINLRWLREKCGEIAIMSGSQLSGDELAMTLCQVLDSDKPGDEIAGDLLDLIGDNSFEIIQDLLKYRKELVDAIHHGLHVLKTEKMASNSQPKMPSYGTQVTIQTESEKQIDKLRRKEEKRHRRGAEQGSEHEFSTGNFSSLLQASEQKNPFDELIGNGKGPLSLLVSSLPQGTLRKYFKGYEEVQIPPTPTAHMKPGERLVLFIYGIDI</sequence>
<accession>A0A7J7NDL4</accession>
<evidence type="ECO:0000256" key="1">
    <source>
        <dbReference type="SAM" id="MobiDB-lite"/>
    </source>
</evidence>
<feature type="compositionally biased region" description="Polar residues" evidence="1">
    <location>
        <begin position="302"/>
        <end position="321"/>
    </location>
</feature>
<protein>
    <recommendedName>
        <fullName evidence="2">DExH14 plug domain-containing protein</fullName>
    </recommendedName>
</protein>
<keyword evidence="4" id="KW-1185">Reference proteome</keyword>
<name>A0A7J7NDL4_9MAGN</name>
<dbReference type="Pfam" id="PF24557">
    <property type="entry name" value="DExH14_plug"/>
    <property type="match status" value="1"/>
</dbReference>
<feature type="region of interest" description="Disordered" evidence="1">
    <location>
        <begin position="301"/>
        <end position="353"/>
    </location>
</feature>
<evidence type="ECO:0000313" key="4">
    <source>
        <dbReference type="Proteomes" id="UP000541444"/>
    </source>
</evidence>
<comment type="caution">
    <text evidence="3">The sequence shown here is derived from an EMBL/GenBank/DDBJ whole genome shotgun (WGS) entry which is preliminary data.</text>
</comment>
<organism evidence="3 4">
    <name type="scientific">Kingdonia uniflora</name>
    <dbReference type="NCBI Taxonomy" id="39325"/>
    <lineage>
        <taxon>Eukaryota</taxon>
        <taxon>Viridiplantae</taxon>
        <taxon>Streptophyta</taxon>
        <taxon>Embryophyta</taxon>
        <taxon>Tracheophyta</taxon>
        <taxon>Spermatophyta</taxon>
        <taxon>Magnoliopsida</taxon>
        <taxon>Ranunculales</taxon>
        <taxon>Circaeasteraceae</taxon>
        <taxon>Kingdonia</taxon>
    </lineage>
</organism>
<dbReference type="AlphaFoldDB" id="A0A7J7NDL4"/>
<dbReference type="InterPro" id="IPR056379">
    <property type="entry name" value="DExH14_plug"/>
</dbReference>
<dbReference type="Proteomes" id="UP000541444">
    <property type="component" value="Unassembled WGS sequence"/>
</dbReference>
<dbReference type="EMBL" id="JACGCM010000859">
    <property type="protein sequence ID" value="KAF6165072.1"/>
    <property type="molecule type" value="Genomic_DNA"/>
</dbReference>
<dbReference type="OrthoDB" id="5575at2759"/>
<feature type="compositionally biased region" description="Basic and acidic residues" evidence="1">
    <location>
        <begin position="341"/>
        <end position="350"/>
    </location>
</feature>
<feature type="compositionally biased region" description="Basic and acidic residues" evidence="1">
    <location>
        <begin position="322"/>
        <end position="333"/>
    </location>
</feature>
<evidence type="ECO:0000259" key="2">
    <source>
        <dbReference type="Pfam" id="PF24557"/>
    </source>
</evidence>
<gene>
    <name evidence="3" type="ORF">GIB67_000656</name>
</gene>
<evidence type="ECO:0000313" key="3">
    <source>
        <dbReference type="EMBL" id="KAF6165072.1"/>
    </source>
</evidence>
<proteinExistence type="predicted"/>
<reference evidence="3 4" key="1">
    <citation type="journal article" date="2020" name="IScience">
        <title>Genome Sequencing of the Endangered Kingdonia uniflora (Circaeasteraceae, Ranunculales) Reveals Potential Mechanisms of Evolutionary Specialization.</title>
        <authorList>
            <person name="Sun Y."/>
            <person name="Deng T."/>
            <person name="Zhang A."/>
            <person name="Moore M.J."/>
            <person name="Landis J.B."/>
            <person name="Lin N."/>
            <person name="Zhang H."/>
            <person name="Zhang X."/>
            <person name="Huang J."/>
            <person name="Zhang X."/>
            <person name="Sun H."/>
            <person name="Wang H."/>
        </authorList>
    </citation>
    <scope>NUCLEOTIDE SEQUENCE [LARGE SCALE GENOMIC DNA]</scope>
    <source>
        <strain evidence="3">TB1705</strain>
        <tissue evidence="3">Leaf</tissue>
    </source>
</reference>